<accession>A0A0E9S0H5</accession>
<name>A0A0E9S0H5_ANGAN</name>
<organism evidence="2">
    <name type="scientific">Anguilla anguilla</name>
    <name type="common">European freshwater eel</name>
    <name type="synonym">Muraena anguilla</name>
    <dbReference type="NCBI Taxonomy" id="7936"/>
    <lineage>
        <taxon>Eukaryota</taxon>
        <taxon>Metazoa</taxon>
        <taxon>Chordata</taxon>
        <taxon>Craniata</taxon>
        <taxon>Vertebrata</taxon>
        <taxon>Euteleostomi</taxon>
        <taxon>Actinopterygii</taxon>
        <taxon>Neopterygii</taxon>
        <taxon>Teleostei</taxon>
        <taxon>Anguilliformes</taxon>
        <taxon>Anguillidae</taxon>
        <taxon>Anguilla</taxon>
    </lineage>
</organism>
<proteinExistence type="predicted"/>
<feature type="region of interest" description="Disordered" evidence="1">
    <location>
        <begin position="1"/>
        <end position="22"/>
    </location>
</feature>
<reference evidence="2" key="1">
    <citation type="submission" date="2014-11" db="EMBL/GenBank/DDBJ databases">
        <authorList>
            <person name="Amaro Gonzalez C."/>
        </authorList>
    </citation>
    <scope>NUCLEOTIDE SEQUENCE</scope>
</reference>
<reference evidence="2" key="2">
    <citation type="journal article" date="2015" name="Fish Shellfish Immunol.">
        <title>Early steps in the European eel (Anguilla anguilla)-Vibrio vulnificus interaction in the gills: Role of the RtxA13 toxin.</title>
        <authorList>
            <person name="Callol A."/>
            <person name="Pajuelo D."/>
            <person name="Ebbesson L."/>
            <person name="Teles M."/>
            <person name="MacKenzie S."/>
            <person name="Amaro C."/>
        </authorList>
    </citation>
    <scope>NUCLEOTIDE SEQUENCE</scope>
</reference>
<evidence type="ECO:0000256" key="1">
    <source>
        <dbReference type="SAM" id="MobiDB-lite"/>
    </source>
</evidence>
<dbReference type="EMBL" id="GBXM01073885">
    <property type="protein sequence ID" value="JAH34692.1"/>
    <property type="molecule type" value="Transcribed_RNA"/>
</dbReference>
<evidence type="ECO:0000313" key="2">
    <source>
        <dbReference type="EMBL" id="JAH34692.1"/>
    </source>
</evidence>
<dbReference type="AlphaFoldDB" id="A0A0E9S0H5"/>
<protein>
    <submittedName>
        <fullName evidence="2">Uncharacterized protein</fullName>
    </submittedName>
</protein>
<sequence length="22" mass="2419">MPRCREDGAGTFLALRSPTQLV</sequence>